<evidence type="ECO:0000313" key="2">
    <source>
        <dbReference type="Proteomes" id="UP000011083"/>
    </source>
</evidence>
<dbReference type="Proteomes" id="UP000011083">
    <property type="component" value="Unassembled WGS sequence"/>
</dbReference>
<name>L8HCW7_ACACF</name>
<dbReference type="GeneID" id="14923159"/>
<dbReference type="AlphaFoldDB" id="L8HCW7"/>
<proteinExistence type="predicted"/>
<organism evidence="1 2">
    <name type="scientific">Acanthamoeba castellanii (strain ATCC 30010 / Neff)</name>
    <dbReference type="NCBI Taxonomy" id="1257118"/>
    <lineage>
        <taxon>Eukaryota</taxon>
        <taxon>Amoebozoa</taxon>
        <taxon>Discosea</taxon>
        <taxon>Longamoebia</taxon>
        <taxon>Centramoebida</taxon>
        <taxon>Acanthamoebidae</taxon>
        <taxon>Acanthamoeba</taxon>
    </lineage>
</organism>
<dbReference type="EMBL" id="KB007886">
    <property type="protein sequence ID" value="ELR22231.1"/>
    <property type="molecule type" value="Genomic_DNA"/>
</dbReference>
<sequence length="132" mass="14764">MQRLTLKQGTRRIMMTTSLVQRQAAVLGARTVSYDTGDKKGRVMSLEEEQRVAAQQYKDQQKLSPKLDDETVRRFHEPWQGVEKRESEMADVEGMGLSESATEAIGEVMEGAVQALEGTMPLKRKGGPEIKP</sequence>
<keyword evidence="2" id="KW-1185">Reference proteome</keyword>
<dbReference type="KEGG" id="acan:ACA1_035610"/>
<gene>
    <name evidence="1" type="ORF">ACA1_035610</name>
</gene>
<dbReference type="RefSeq" id="XP_004348745.1">
    <property type="nucleotide sequence ID" value="XM_004348695.1"/>
</dbReference>
<evidence type="ECO:0000313" key="1">
    <source>
        <dbReference type="EMBL" id="ELR22231.1"/>
    </source>
</evidence>
<accession>L8HCW7</accession>
<protein>
    <submittedName>
        <fullName evidence="1">Uncharacterized protein</fullName>
    </submittedName>
</protein>
<dbReference type="VEuPathDB" id="AmoebaDB:ACA1_035610"/>
<reference evidence="1 2" key="1">
    <citation type="journal article" date="2013" name="Genome Biol.">
        <title>Genome of Acanthamoeba castellanii highlights extensive lateral gene transfer and early evolution of tyrosine kinase signaling.</title>
        <authorList>
            <person name="Clarke M."/>
            <person name="Lohan A.J."/>
            <person name="Liu B."/>
            <person name="Lagkouvardos I."/>
            <person name="Roy S."/>
            <person name="Zafar N."/>
            <person name="Bertelli C."/>
            <person name="Schilde C."/>
            <person name="Kianianmomeni A."/>
            <person name="Burglin T.R."/>
            <person name="Frech C."/>
            <person name="Turcotte B."/>
            <person name="Kopec K.O."/>
            <person name="Synnott J.M."/>
            <person name="Choo C."/>
            <person name="Paponov I."/>
            <person name="Finkler A."/>
            <person name="Soon Heng Tan C."/>
            <person name="Hutchins A.P."/>
            <person name="Weinmeier T."/>
            <person name="Rattei T."/>
            <person name="Chu J.S."/>
            <person name="Gimenez G."/>
            <person name="Irimia M."/>
            <person name="Rigden D.J."/>
            <person name="Fitzpatrick D.A."/>
            <person name="Lorenzo-Morales J."/>
            <person name="Bateman A."/>
            <person name="Chiu C.H."/>
            <person name="Tang P."/>
            <person name="Hegemann P."/>
            <person name="Fromm H."/>
            <person name="Raoult D."/>
            <person name="Greub G."/>
            <person name="Miranda-Saavedra D."/>
            <person name="Chen N."/>
            <person name="Nash P."/>
            <person name="Ginger M.L."/>
            <person name="Horn M."/>
            <person name="Schaap P."/>
            <person name="Caler L."/>
            <person name="Loftus B."/>
        </authorList>
    </citation>
    <scope>NUCLEOTIDE SEQUENCE [LARGE SCALE GENOMIC DNA]</scope>
    <source>
        <strain evidence="1 2">Neff</strain>
    </source>
</reference>